<gene>
    <name evidence="1" type="ORF">GCM10025876_30730</name>
</gene>
<dbReference type="EMBL" id="BSUN01000001">
    <property type="protein sequence ID" value="GMA36869.1"/>
    <property type="molecule type" value="Genomic_DNA"/>
</dbReference>
<name>A0ABQ6IJI9_9MICO</name>
<evidence type="ECO:0008006" key="3">
    <source>
        <dbReference type="Google" id="ProtNLM"/>
    </source>
</evidence>
<evidence type="ECO:0000313" key="1">
    <source>
        <dbReference type="EMBL" id="GMA36869.1"/>
    </source>
</evidence>
<dbReference type="Gene3D" id="3.40.960.10">
    <property type="entry name" value="VSR Endonuclease"/>
    <property type="match status" value="1"/>
</dbReference>
<proteinExistence type="predicted"/>
<evidence type="ECO:0000313" key="2">
    <source>
        <dbReference type="Proteomes" id="UP001157125"/>
    </source>
</evidence>
<reference evidence="2" key="1">
    <citation type="journal article" date="2019" name="Int. J. Syst. Evol. Microbiol.">
        <title>The Global Catalogue of Microorganisms (GCM) 10K type strain sequencing project: providing services to taxonomists for standard genome sequencing and annotation.</title>
        <authorList>
            <consortium name="The Broad Institute Genomics Platform"/>
            <consortium name="The Broad Institute Genome Sequencing Center for Infectious Disease"/>
            <person name="Wu L."/>
            <person name="Ma J."/>
        </authorList>
    </citation>
    <scope>NUCLEOTIDE SEQUENCE [LARGE SCALE GENOMIC DNA]</scope>
    <source>
        <strain evidence="2">NBRC 112299</strain>
    </source>
</reference>
<dbReference type="RefSeq" id="WP_284328809.1">
    <property type="nucleotide sequence ID" value="NZ_BSUN01000001.1"/>
</dbReference>
<dbReference type="Proteomes" id="UP001157125">
    <property type="component" value="Unassembled WGS sequence"/>
</dbReference>
<organism evidence="1 2">
    <name type="scientific">Demequina litorisediminis</name>
    <dbReference type="NCBI Taxonomy" id="1849022"/>
    <lineage>
        <taxon>Bacteria</taxon>
        <taxon>Bacillati</taxon>
        <taxon>Actinomycetota</taxon>
        <taxon>Actinomycetes</taxon>
        <taxon>Micrococcales</taxon>
        <taxon>Demequinaceae</taxon>
        <taxon>Demequina</taxon>
    </lineage>
</organism>
<comment type="caution">
    <text evidence="1">The sequence shown here is derived from an EMBL/GenBank/DDBJ whole genome shotgun (WGS) entry which is preliminary data.</text>
</comment>
<accession>A0ABQ6IJI9</accession>
<keyword evidence="2" id="KW-1185">Reference proteome</keyword>
<sequence>MSSRDRLRRAIDRGEVVRLLPDCYVAAQHSASFWARADAALAWAGDGAAVGGMAALFLHRATTSPPTRITLTVPRERRRRPPAWISLTRISYDVSTARVSGMQVATAGFALAQAFGTLAPGTRTETAYGVLRRGPGHVEDLCLALATMPRVAERRRLTRIASAAMSGAESRLEELGLTEVFGTAEFSGLIRQHTVVCAGRRWRLDLYDPASRTAIELDGAATHGSPAQRQADIGRDAALASVGIQTVRFGLRGHGGASPVVPRGGAARSRGAVTLTHALRVRWGALTSRITP</sequence>
<protein>
    <recommendedName>
        <fullName evidence="3">DUF559 domain-containing protein</fullName>
    </recommendedName>
</protein>